<dbReference type="InterPro" id="IPR029069">
    <property type="entry name" value="HotDog_dom_sf"/>
</dbReference>
<keyword evidence="2" id="KW-1185">Reference proteome</keyword>
<dbReference type="EMBL" id="LHPG02000022">
    <property type="protein sequence ID" value="PRW20626.1"/>
    <property type="molecule type" value="Genomic_DNA"/>
</dbReference>
<evidence type="ECO:0000313" key="2">
    <source>
        <dbReference type="Proteomes" id="UP000239899"/>
    </source>
</evidence>
<dbReference type="STRING" id="3076.A0A2P6TDB1"/>
<dbReference type="Proteomes" id="UP000239899">
    <property type="component" value="Unassembled WGS sequence"/>
</dbReference>
<name>A0A2P6TDB1_CHLSO</name>
<gene>
    <name evidence="1" type="ORF">C2E21_8723</name>
</gene>
<dbReference type="OrthoDB" id="506431at2759"/>
<protein>
    <submittedName>
        <fullName evidence="1">Thioesterase</fullName>
    </submittedName>
</protein>
<accession>A0A2P6TDB1</accession>
<reference evidence="1 2" key="1">
    <citation type="journal article" date="2018" name="Plant J.">
        <title>Genome sequences of Chlorella sorokiniana UTEX 1602 and Micractinium conductrix SAG 241.80: implications to maltose excretion by a green alga.</title>
        <authorList>
            <person name="Arriola M.B."/>
            <person name="Velmurugan N."/>
            <person name="Zhang Y."/>
            <person name="Plunkett M.H."/>
            <person name="Hondzo H."/>
            <person name="Barney B.M."/>
        </authorList>
    </citation>
    <scope>NUCLEOTIDE SEQUENCE [LARGE SCALE GENOMIC DNA]</scope>
    <source>
        <strain evidence="2">UTEX 1602</strain>
    </source>
</reference>
<dbReference type="SUPFAM" id="SSF54637">
    <property type="entry name" value="Thioesterase/thiol ester dehydrase-isomerase"/>
    <property type="match status" value="1"/>
</dbReference>
<dbReference type="AlphaFoldDB" id="A0A2P6TDB1"/>
<dbReference type="Gene3D" id="3.10.129.10">
    <property type="entry name" value="Hotdog Thioesterase"/>
    <property type="match status" value="1"/>
</dbReference>
<sequence length="257" mass="27308">MTLADGCKEGGCAAKCGAGSEAAITDTELPGGGREQVWDDRNTSPAPPIVKEHQLAGVSADYRAQVFADGIAPRPNGLFPPADPLLRRLAADPLCHPFEKHVPGEQSCYEVLSKGGWATGDAAAARGVDLRLFYKEPAADETYGTIAGAVRFGEGACIANGFWMSAHGGSIETALDEATAELAKCVYVPMVTTREASFQITKPVPLHTSLAIYCQVKERRGLRCYVTGQITEADNPSAVYATCTAMLVNLSDWLRQS</sequence>
<organism evidence="1 2">
    <name type="scientific">Chlorella sorokiniana</name>
    <name type="common">Freshwater green alga</name>
    <dbReference type="NCBI Taxonomy" id="3076"/>
    <lineage>
        <taxon>Eukaryota</taxon>
        <taxon>Viridiplantae</taxon>
        <taxon>Chlorophyta</taxon>
        <taxon>core chlorophytes</taxon>
        <taxon>Trebouxiophyceae</taxon>
        <taxon>Chlorellales</taxon>
        <taxon>Chlorellaceae</taxon>
        <taxon>Chlorella clade</taxon>
        <taxon>Chlorella</taxon>
    </lineage>
</organism>
<evidence type="ECO:0000313" key="1">
    <source>
        <dbReference type="EMBL" id="PRW20626.1"/>
    </source>
</evidence>
<proteinExistence type="predicted"/>
<comment type="caution">
    <text evidence="1">The sequence shown here is derived from an EMBL/GenBank/DDBJ whole genome shotgun (WGS) entry which is preliminary data.</text>
</comment>